<organism evidence="2 3">
    <name type="scientific">Gordonia cholesterolivorans</name>
    <dbReference type="NCBI Taxonomy" id="559625"/>
    <lineage>
        <taxon>Bacteria</taxon>
        <taxon>Bacillati</taxon>
        <taxon>Actinomycetota</taxon>
        <taxon>Actinomycetes</taxon>
        <taxon>Mycobacteriales</taxon>
        <taxon>Gordoniaceae</taxon>
        <taxon>Gordonia</taxon>
    </lineage>
</organism>
<proteinExistence type="predicted"/>
<dbReference type="Pfam" id="PF12680">
    <property type="entry name" value="SnoaL_2"/>
    <property type="match status" value="1"/>
</dbReference>
<feature type="domain" description="SnoaL-like" evidence="1">
    <location>
        <begin position="15"/>
        <end position="103"/>
    </location>
</feature>
<evidence type="ECO:0000313" key="2">
    <source>
        <dbReference type="EMBL" id="GAA2392057.1"/>
    </source>
</evidence>
<dbReference type="InterPro" id="IPR037401">
    <property type="entry name" value="SnoaL-like"/>
</dbReference>
<comment type="caution">
    <text evidence="2">The sequence shown here is derived from an EMBL/GenBank/DDBJ whole genome shotgun (WGS) entry which is preliminary data.</text>
</comment>
<name>A0ABN3I0G1_9ACTN</name>
<accession>A0ABN3I0G1</accession>
<dbReference type="EMBL" id="BAAARB010000027">
    <property type="protein sequence ID" value="GAA2392057.1"/>
    <property type="molecule type" value="Genomic_DNA"/>
</dbReference>
<sequence>MGLREQMLATVEGSPAAVAAHDKQRWLSLFAPDAIVNDPVGSSPHRGDEQLSRFYDTFIAPNTIVFHPAHDIVCGDTVIRDLTLEIVMSDAVTLTVPVHLRYEMASADLIAGLFAHWELPTMVRQLLAEGLDALPISTRLAGALLRNQRLGGAAGFARGFVRAGAAEKRRTLAFLDAACAGRSGSDVRVEYGAGRVGPLADLRDELDGWRTGKCLAAGRYVTVSLTRGDEHAVAMATFERRQIVAMKVYVAS</sequence>
<evidence type="ECO:0000313" key="3">
    <source>
        <dbReference type="Proteomes" id="UP001501170"/>
    </source>
</evidence>
<gene>
    <name evidence="2" type="ORF">GCM10009855_34900</name>
</gene>
<protein>
    <submittedName>
        <fullName evidence="2">Nuclear transport factor 2 family protein</fullName>
    </submittedName>
</protein>
<evidence type="ECO:0000259" key="1">
    <source>
        <dbReference type="Pfam" id="PF12680"/>
    </source>
</evidence>
<dbReference type="Proteomes" id="UP001501170">
    <property type="component" value="Unassembled WGS sequence"/>
</dbReference>
<dbReference type="Gene3D" id="3.10.450.50">
    <property type="match status" value="1"/>
</dbReference>
<reference evidence="2 3" key="1">
    <citation type="journal article" date="2019" name="Int. J. Syst. Evol. Microbiol.">
        <title>The Global Catalogue of Microorganisms (GCM) 10K type strain sequencing project: providing services to taxonomists for standard genome sequencing and annotation.</title>
        <authorList>
            <consortium name="The Broad Institute Genomics Platform"/>
            <consortium name="The Broad Institute Genome Sequencing Center for Infectious Disease"/>
            <person name="Wu L."/>
            <person name="Ma J."/>
        </authorList>
    </citation>
    <scope>NUCLEOTIDE SEQUENCE [LARGE SCALE GENOMIC DNA]</scope>
    <source>
        <strain evidence="2 3">JCM 16227</strain>
    </source>
</reference>
<dbReference type="SUPFAM" id="SSF54427">
    <property type="entry name" value="NTF2-like"/>
    <property type="match status" value="1"/>
</dbReference>
<dbReference type="InterPro" id="IPR032710">
    <property type="entry name" value="NTF2-like_dom_sf"/>
</dbReference>
<keyword evidence="3" id="KW-1185">Reference proteome</keyword>
<dbReference type="RefSeq" id="WP_346077603.1">
    <property type="nucleotide sequence ID" value="NZ_BAAARB010000027.1"/>
</dbReference>